<reference evidence="2 3" key="1">
    <citation type="submission" date="2018-12" db="EMBL/GenBank/DDBJ databases">
        <title>A novel vanA-carrying plasmid in a clinical isolate of Enterococcus avium.</title>
        <authorList>
            <person name="Bernasconi O.J."/>
            <person name="Luzzaro F."/>
            <person name="Endimiani A."/>
        </authorList>
    </citation>
    <scope>NUCLEOTIDE SEQUENCE [LARGE SCALE GENOMIC DNA]</scope>
    <source>
        <strain evidence="2 3">LC0559/18</strain>
    </source>
</reference>
<dbReference type="Proteomes" id="UP000288388">
    <property type="component" value="Unassembled WGS sequence"/>
</dbReference>
<protein>
    <submittedName>
        <fullName evidence="2">Uncharacterized protein</fullName>
    </submittedName>
</protein>
<comment type="caution">
    <text evidence="2">The sequence shown here is derived from an EMBL/GenBank/DDBJ whole genome shotgun (WGS) entry which is preliminary data.</text>
</comment>
<proteinExistence type="predicted"/>
<accession>A0A2N8PRZ7</accession>
<sequence>MLENFLGPEVLLSNVIVCLATFLITRWALKRKKKPQRQKETVQIPKQTADGAAVLEASLSTLRSYKNNLNQYGYAYFQETTPIVIEQLKAEANSLILSEGTQPIHDLLQKNYERLISFQQQEVADTKKLELEVLNHVNKTIIDWRNLLKHSK</sequence>
<dbReference type="AlphaFoldDB" id="A0A2N8PRZ7"/>
<evidence type="ECO:0000313" key="3">
    <source>
        <dbReference type="Proteomes" id="UP000288388"/>
    </source>
</evidence>
<evidence type="ECO:0000313" key="2">
    <source>
        <dbReference type="EMBL" id="RVU93006.1"/>
    </source>
</evidence>
<dbReference type="EMBL" id="RYZS01000002">
    <property type="protein sequence ID" value="RVU93006.1"/>
    <property type="molecule type" value="Genomic_DNA"/>
</dbReference>
<dbReference type="RefSeq" id="WP_102872892.1">
    <property type="nucleotide sequence ID" value="NZ_JBPFKW010000353.1"/>
</dbReference>
<keyword evidence="1" id="KW-0472">Membrane</keyword>
<gene>
    <name evidence="2" type="ORF">EK398_21350</name>
</gene>
<keyword evidence="1" id="KW-1133">Transmembrane helix</keyword>
<evidence type="ECO:0000256" key="1">
    <source>
        <dbReference type="SAM" id="Phobius"/>
    </source>
</evidence>
<organism evidence="2 3">
    <name type="scientific">Enterococcus avium</name>
    <name type="common">Streptococcus avium</name>
    <dbReference type="NCBI Taxonomy" id="33945"/>
    <lineage>
        <taxon>Bacteria</taxon>
        <taxon>Bacillati</taxon>
        <taxon>Bacillota</taxon>
        <taxon>Bacilli</taxon>
        <taxon>Lactobacillales</taxon>
        <taxon>Enterococcaceae</taxon>
        <taxon>Enterococcus</taxon>
    </lineage>
</organism>
<name>A0A2N8PRZ7_ENTAV</name>
<feature type="transmembrane region" description="Helical" evidence="1">
    <location>
        <begin position="12"/>
        <end position="29"/>
    </location>
</feature>
<keyword evidence="1" id="KW-0812">Transmembrane</keyword>